<evidence type="ECO:0000256" key="5">
    <source>
        <dbReference type="ARBA" id="ARBA00023295"/>
    </source>
</evidence>
<gene>
    <name evidence="7" type="ORF">IAB05_02885</name>
</gene>
<dbReference type="InterPro" id="IPR017853">
    <property type="entry name" value="GH"/>
</dbReference>
<dbReference type="InterPro" id="IPR057739">
    <property type="entry name" value="Glyco_hydro_29_N"/>
</dbReference>
<evidence type="ECO:0000256" key="1">
    <source>
        <dbReference type="ARBA" id="ARBA00007951"/>
    </source>
</evidence>
<dbReference type="EC" id="3.2.1.51" evidence="2"/>
<organism evidence="7 8">
    <name type="scientific">Candidatus Stercoripulliclostridium merdigallinarum</name>
    <dbReference type="NCBI Taxonomy" id="2840951"/>
    <lineage>
        <taxon>Bacteria</taxon>
        <taxon>Bacillati</taxon>
        <taxon>Bacillota</taxon>
        <taxon>Clostridia</taxon>
        <taxon>Eubacteriales</taxon>
        <taxon>Candidatus Stercoripulliclostridium</taxon>
    </lineage>
</organism>
<dbReference type="GO" id="GO:0004560">
    <property type="term" value="F:alpha-L-fucosidase activity"/>
    <property type="evidence" value="ECO:0007669"/>
    <property type="project" value="InterPro"/>
</dbReference>
<dbReference type="InterPro" id="IPR000933">
    <property type="entry name" value="Glyco_hydro_29"/>
</dbReference>
<name>A0A9D1SHM0_9FIRM</name>
<keyword evidence="4" id="KW-0378">Hydrolase</keyword>
<dbReference type="Proteomes" id="UP000824094">
    <property type="component" value="Unassembled WGS sequence"/>
</dbReference>
<comment type="caution">
    <text evidence="7">The sequence shown here is derived from an EMBL/GenBank/DDBJ whole genome shotgun (WGS) entry which is preliminary data.</text>
</comment>
<keyword evidence="3" id="KW-0732">Signal</keyword>
<dbReference type="AlphaFoldDB" id="A0A9D1SHM0"/>
<reference evidence="7" key="2">
    <citation type="journal article" date="2021" name="PeerJ">
        <title>Extensive microbial diversity within the chicken gut microbiome revealed by metagenomics and culture.</title>
        <authorList>
            <person name="Gilroy R."/>
            <person name="Ravi A."/>
            <person name="Getino M."/>
            <person name="Pursley I."/>
            <person name="Horton D.L."/>
            <person name="Alikhan N.F."/>
            <person name="Baker D."/>
            <person name="Gharbi K."/>
            <person name="Hall N."/>
            <person name="Watson M."/>
            <person name="Adriaenssens E.M."/>
            <person name="Foster-Nyarko E."/>
            <person name="Jarju S."/>
            <person name="Secka A."/>
            <person name="Antonio M."/>
            <person name="Oren A."/>
            <person name="Chaudhuri R.R."/>
            <person name="La Ragione R."/>
            <person name="Hildebrand F."/>
            <person name="Pallen M.J."/>
        </authorList>
    </citation>
    <scope>NUCLEOTIDE SEQUENCE</scope>
    <source>
        <strain evidence="7">18911</strain>
    </source>
</reference>
<dbReference type="EMBL" id="DVNF01000084">
    <property type="protein sequence ID" value="HIU60320.1"/>
    <property type="molecule type" value="Genomic_DNA"/>
</dbReference>
<proteinExistence type="inferred from homology"/>
<accession>A0A9D1SHM0</accession>
<dbReference type="SUPFAM" id="SSF51445">
    <property type="entry name" value="(Trans)glycosidases"/>
    <property type="match status" value="1"/>
</dbReference>
<dbReference type="Gene3D" id="3.20.20.80">
    <property type="entry name" value="Glycosidases"/>
    <property type="match status" value="1"/>
</dbReference>
<dbReference type="Gene3D" id="2.60.40.1180">
    <property type="entry name" value="Golgi alpha-mannosidase II"/>
    <property type="match status" value="1"/>
</dbReference>
<reference evidence="7" key="1">
    <citation type="submission" date="2020-10" db="EMBL/GenBank/DDBJ databases">
        <authorList>
            <person name="Gilroy R."/>
        </authorList>
    </citation>
    <scope>NUCLEOTIDE SEQUENCE</scope>
    <source>
        <strain evidence="7">18911</strain>
    </source>
</reference>
<evidence type="ECO:0000259" key="6">
    <source>
        <dbReference type="Pfam" id="PF01120"/>
    </source>
</evidence>
<evidence type="ECO:0000256" key="2">
    <source>
        <dbReference type="ARBA" id="ARBA00012662"/>
    </source>
</evidence>
<dbReference type="SMART" id="SM00812">
    <property type="entry name" value="Alpha_L_fucos"/>
    <property type="match status" value="1"/>
</dbReference>
<evidence type="ECO:0000256" key="4">
    <source>
        <dbReference type="ARBA" id="ARBA00022801"/>
    </source>
</evidence>
<comment type="similarity">
    <text evidence="1">Belongs to the glycosyl hydrolase 29 family.</text>
</comment>
<evidence type="ECO:0000313" key="7">
    <source>
        <dbReference type="EMBL" id="HIU60320.1"/>
    </source>
</evidence>
<dbReference type="PANTHER" id="PTHR10030">
    <property type="entry name" value="ALPHA-L-FUCOSIDASE"/>
    <property type="match status" value="1"/>
</dbReference>
<dbReference type="GO" id="GO:0016139">
    <property type="term" value="P:glycoside catabolic process"/>
    <property type="evidence" value="ECO:0007669"/>
    <property type="project" value="TreeGrafter"/>
</dbReference>
<sequence length="500" mass="57753">MDGLPGAFDTESYEKKIEALLNEIDEVNATGKYRPDWESLSSHPVPEWYKNSRFGIFIHWGAYSVPAYLNEWYPRMMYYKGNPVYRHHVRKYGRQFPYRKFIDSFTAPEFDADKWLETIAAAGAQFVMPVAEHHDGYKLYDSDLSRWTTVKQAMRRDVLGELKASAEKHGIVFTTSSHRAEHFWFMNGAQTLGYRTEANDSRYSDFYGPMATVEKRNGLYAMLRGERGIIPTEEWLKDWLAHSAELVKKYRPKALYFDWWVWIPEFRPYMKKFLAYYYNLAEVWGEQVAVEYKSDALMYGAGIYDRERGQLSGFSPSVWQSDTATAKNAWCHCTTNRYKTAAEIAAVMADVISKNGVFVLNIGPYADGRLHEKDMEILTALGKWTKQNAAALFSSSPYKLFGEGRRHKAESFGDSLKYTSRDIRYTYKPCHVYAFVLKPHSKGIYKLKSLRADRDEFGFVIKGVSANGQPLKWRQTSKALIIEKPGTADTMPVVFDIEID</sequence>
<protein>
    <recommendedName>
        <fullName evidence="2">alpha-L-fucosidase</fullName>
        <ecNumber evidence="2">3.2.1.51</ecNumber>
    </recommendedName>
</protein>
<dbReference type="InterPro" id="IPR013780">
    <property type="entry name" value="Glyco_hydro_b"/>
</dbReference>
<dbReference type="Pfam" id="PF01120">
    <property type="entry name" value="Alpha_L_fucos"/>
    <property type="match status" value="1"/>
</dbReference>
<dbReference type="PANTHER" id="PTHR10030:SF37">
    <property type="entry name" value="ALPHA-L-FUCOSIDASE-RELATED"/>
    <property type="match status" value="1"/>
</dbReference>
<evidence type="ECO:0000256" key="3">
    <source>
        <dbReference type="ARBA" id="ARBA00022729"/>
    </source>
</evidence>
<dbReference type="GO" id="GO:0005764">
    <property type="term" value="C:lysosome"/>
    <property type="evidence" value="ECO:0007669"/>
    <property type="project" value="TreeGrafter"/>
</dbReference>
<dbReference type="GO" id="GO:0006004">
    <property type="term" value="P:fucose metabolic process"/>
    <property type="evidence" value="ECO:0007669"/>
    <property type="project" value="TreeGrafter"/>
</dbReference>
<evidence type="ECO:0000313" key="8">
    <source>
        <dbReference type="Proteomes" id="UP000824094"/>
    </source>
</evidence>
<feature type="domain" description="Glycoside hydrolase family 29 N-terminal" evidence="6">
    <location>
        <begin position="24"/>
        <end position="389"/>
    </location>
</feature>
<keyword evidence="5" id="KW-0326">Glycosidase</keyword>